<evidence type="ECO:0000313" key="2">
    <source>
        <dbReference type="Proteomes" id="UP000178735"/>
    </source>
</evidence>
<organism evidence="1 2">
    <name type="scientific">Candidatus Wallbacteria bacterium GWC2_49_35</name>
    <dbReference type="NCBI Taxonomy" id="1817813"/>
    <lineage>
        <taxon>Bacteria</taxon>
        <taxon>Candidatus Walliibacteriota</taxon>
    </lineage>
</organism>
<dbReference type="STRING" id="1817813.A2008_08700"/>
<evidence type="ECO:0000313" key="1">
    <source>
        <dbReference type="EMBL" id="OGM03722.1"/>
    </source>
</evidence>
<protein>
    <recommendedName>
        <fullName evidence="3">Type II secretion system protein GspG C-terminal domain-containing protein</fullName>
    </recommendedName>
</protein>
<comment type="caution">
    <text evidence="1">The sequence shown here is derived from an EMBL/GenBank/DDBJ whole genome shotgun (WGS) entry which is preliminary data.</text>
</comment>
<dbReference type="Proteomes" id="UP000178735">
    <property type="component" value="Unassembled WGS sequence"/>
</dbReference>
<name>A0A1F7WLK2_9BACT</name>
<gene>
    <name evidence="1" type="ORF">A2008_08700</name>
</gene>
<dbReference type="AlphaFoldDB" id="A0A1F7WLK2"/>
<dbReference type="EMBL" id="MGFH01000157">
    <property type="protein sequence ID" value="OGM03722.1"/>
    <property type="molecule type" value="Genomic_DNA"/>
</dbReference>
<evidence type="ECO:0008006" key="3">
    <source>
        <dbReference type="Google" id="ProtNLM"/>
    </source>
</evidence>
<proteinExistence type="predicted"/>
<reference evidence="1 2" key="1">
    <citation type="journal article" date="2016" name="Nat. Commun.">
        <title>Thousands of microbial genomes shed light on interconnected biogeochemical processes in an aquifer system.</title>
        <authorList>
            <person name="Anantharaman K."/>
            <person name="Brown C.T."/>
            <person name="Hug L.A."/>
            <person name="Sharon I."/>
            <person name="Castelle C.J."/>
            <person name="Probst A.J."/>
            <person name="Thomas B.C."/>
            <person name="Singh A."/>
            <person name="Wilkins M.J."/>
            <person name="Karaoz U."/>
            <person name="Brodie E.L."/>
            <person name="Williams K.H."/>
            <person name="Hubbard S.S."/>
            <person name="Banfield J.F."/>
        </authorList>
    </citation>
    <scope>NUCLEOTIDE SEQUENCE [LARGE SCALE GENOMIC DNA]</scope>
</reference>
<accession>A0A1F7WLK2</accession>
<sequence>MIVVIVFIIVSAVMAHKLVINPEAAVKSSREDQLRSYVAQYNMALLRYHLSEKKWPRTLGEISSKPGFLRELTPDPFTKKTDYALAEINGQKYVTSASTELSAAGKPYNTLTVNAARKFIPLAADKTPPLAELMGYKSDLK</sequence>